<dbReference type="CDD" id="cd02000">
    <property type="entry name" value="TPP_E1_PDC_ADC_BCADC"/>
    <property type="match status" value="1"/>
</dbReference>
<organism evidence="6 7">
    <name type="scientific">Actinokineospora terrae</name>
    <dbReference type="NCBI Taxonomy" id="155974"/>
    <lineage>
        <taxon>Bacteria</taxon>
        <taxon>Bacillati</taxon>
        <taxon>Actinomycetota</taxon>
        <taxon>Actinomycetes</taxon>
        <taxon>Pseudonocardiales</taxon>
        <taxon>Pseudonocardiaceae</taxon>
        <taxon>Actinokineospora</taxon>
    </lineage>
</organism>
<dbReference type="PANTHER" id="PTHR11516:SF41">
    <property type="entry name" value="3-METHYL-2-OXOBUTANOATE DEHYDROGENASE SUBUNIT ALPHA"/>
    <property type="match status" value="1"/>
</dbReference>
<comment type="cofactor">
    <cofactor evidence="1">
        <name>thiamine diphosphate</name>
        <dbReference type="ChEBI" id="CHEBI:58937"/>
    </cofactor>
</comment>
<protein>
    <submittedName>
        <fullName evidence="6">Pyruvate dehydrogenase E1 component alpha subunit</fullName>
    </submittedName>
</protein>
<dbReference type="Gene3D" id="3.40.50.970">
    <property type="match status" value="1"/>
</dbReference>
<evidence type="ECO:0000313" key="6">
    <source>
        <dbReference type="EMBL" id="SEQ97998.1"/>
    </source>
</evidence>
<dbReference type="Pfam" id="PF00676">
    <property type="entry name" value="E1_dh"/>
    <property type="match status" value="1"/>
</dbReference>
<feature type="compositionally biased region" description="Basic and acidic residues" evidence="4">
    <location>
        <begin position="330"/>
        <end position="347"/>
    </location>
</feature>
<keyword evidence="2" id="KW-0560">Oxidoreductase</keyword>
<dbReference type="InterPro" id="IPR001017">
    <property type="entry name" value="DH_E1"/>
</dbReference>
<evidence type="ECO:0000256" key="3">
    <source>
        <dbReference type="ARBA" id="ARBA00023052"/>
    </source>
</evidence>
<name>A0A1H9KFX5_9PSEU</name>
<evidence type="ECO:0000256" key="4">
    <source>
        <dbReference type="SAM" id="MobiDB-lite"/>
    </source>
</evidence>
<dbReference type="SUPFAM" id="SSF52518">
    <property type="entry name" value="Thiamin diphosphate-binding fold (THDP-binding)"/>
    <property type="match status" value="1"/>
</dbReference>
<keyword evidence="3" id="KW-0786">Thiamine pyrophosphate</keyword>
<dbReference type="PANTHER" id="PTHR11516">
    <property type="entry name" value="PYRUVATE DEHYDROGENASE E1 COMPONENT, ALPHA SUBUNIT BACTERIAL AND ORGANELLAR"/>
    <property type="match status" value="1"/>
</dbReference>
<dbReference type="GO" id="GO:0006086">
    <property type="term" value="P:pyruvate decarboxylation to acetyl-CoA"/>
    <property type="evidence" value="ECO:0007669"/>
    <property type="project" value="TreeGrafter"/>
</dbReference>
<dbReference type="Proteomes" id="UP000199051">
    <property type="component" value="Unassembled WGS sequence"/>
</dbReference>
<keyword evidence="7" id="KW-1185">Reference proteome</keyword>
<dbReference type="STRING" id="155974.SAMN04487818_101163"/>
<sequence length="354" mass="37592">MPEGVVAPVKVAEGLEVAGITAVPTSVTVPVAVADSVELYRTMRFIRRFEERAIDLVRAGEIFSGIHPCIGQEAVAAGACAALDPGDIVLSSHRGHGHLLAKGTDPSRLMAEMAGRVTGIDKGRGGSFHPSDFTAGVYNSTGTVGHGAGIAAGIAWAAAKAGDPKVVLSFFGDGAVTQGALLEGFNLAALWRLPVVYVCENNRYATTLPVEAAVAGTITGRGEAFGIPSSVVDGQDAEVVHAAVAEAVERARRGGGPSLLEMRTYRYHGHHTFEMLVRLRYREQAEIDSWKERDPLDIQATRVAEADRARIDAQVELELDEVVRFAVDSPRPDPADATDHYHADGFRPRPGVSL</sequence>
<evidence type="ECO:0000313" key="7">
    <source>
        <dbReference type="Proteomes" id="UP000199051"/>
    </source>
</evidence>
<gene>
    <name evidence="6" type="ORF">SAMN04487818_101163</name>
</gene>
<dbReference type="EMBL" id="FOGI01000001">
    <property type="protein sequence ID" value="SEQ97998.1"/>
    <property type="molecule type" value="Genomic_DNA"/>
</dbReference>
<dbReference type="AlphaFoldDB" id="A0A1H9KFX5"/>
<evidence type="ECO:0000256" key="1">
    <source>
        <dbReference type="ARBA" id="ARBA00001964"/>
    </source>
</evidence>
<proteinExistence type="predicted"/>
<dbReference type="GO" id="GO:0004739">
    <property type="term" value="F:pyruvate dehydrogenase (acetyl-transferring) activity"/>
    <property type="evidence" value="ECO:0007669"/>
    <property type="project" value="TreeGrafter"/>
</dbReference>
<evidence type="ECO:0000259" key="5">
    <source>
        <dbReference type="Pfam" id="PF00676"/>
    </source>
</evidence>
<dbReference type="RefSeq" id="WP_245782109.1">
    <property type="nucleotide sequence ID" value="NZ_FOGI01000001.1"/>
</dbReference>
<dbReference type="GO" id="GO:0000287">
    <property type="term" value="F:magnesium ion binding"/>
    <property type="evidence" value="ECO:0007669"/>
    <property type="project" value="UniProtKB-ARBA"/>
</dbReference>
<evidence type="ECO:0000256" key="2">
    <source>
        <dbReference type="ARBA" id="ARBA00023002"/>
    </source>
</evidence>
<dbReference type="InterPro" id="IPR029061">
    <property type="entry name" value="THDP-binding"/>
</dbReference>
<feature type="domain" description="Dehydrogenase E1 component" evidence="5">
    <location>
        <begin position="42"/>
        <end position="332"/>
    </location>
</feature>
<keyword evidence="6" id="KW-0670">Pyruvate</keyword>
<dbReference type="InterPro" id="IPR050642">
    <property type="entry name" value="PDH_E1_Alpha_Subunit"/>
</dbReference>
<reference evidence="7" key="1">
    <citation type="submission" date="2016-10" db="EMBL/GenBank/DDBJ databases">
        <authorList>
            <person name="Varghese N."/>
            <person name="Submissions S."/>
        </authorList>
    </citation>
    <scope>NUCLEOTIDE SEQUENCE [LARGE SCALE GENOMIC DNA]</scope>
    <source>
        <strain evidence="7">DSM 44260</strain>
    </source>
</reference>
<feature type="region of interest" description="Disordered" evidence="4">
    <location>
        <begin position="328"/>
        <end position="354"/>
    </location>
</feature>
<accession>A0A1H9KFX5</accession>